<dbReference type="InterPro" id="IPR008984">
    <property type="entry name" value="SMAD_FHA_dom_sf"/>
</dbReference>
<protein>
    <recommendedName>
        <fullName evidence="3">5'-nucleotidase</fullName>
        <ecNumber evidence="3">3.1.3.5</ecNumber>
    </recommendedName>
</protein>
<feature type="domain" description="FHA" evidence="10">
    <location>
        <begin position="465"/>
        <end position="517"/>
    </location>
</feature>
<dbReference type="InParanoid" id="A0A3P7G899"/>
<dbReference type="PANTHER" id="PTHR13045:SF0">
    <property type="entry name" value="7-METHYLGUANOSINE PHOSPHATE-SPECIFIC 5'-NUCLEOTIDASE"/>
    <property type="match status" value="1"/>
</dbReference>
<dbReference type="Gene3D" id="2.60.200.20">
    <property type="match status" value="1"/>
</dbReference>
<dbReference type="Gene3D" id="1.10.150.340">
    <property type="entry name" value="Pyrimidine 5'-nucleotidase (UMPH-1), N-terminal domain"/>
    <property type="match status" value="1"/>
</dbReference>
<dbReference type="PROSITE" id="PS50006">
    <property type="entry name" value="FHA_DOMAIN"/>
    <property type="match status" value="1"/>
</dbReference>
<dbReference type="GO" id="GO:0009117">
    <property type="term" value="P:nucleotide metabolic process"/>
    <property type="evidence" value="ECO:0007669"/>
    <property type="project" value="UniProtKB-KW"/>
</dbReference>
<dbReference type="EC" id="3.1.3.5" evidence="3"/>
<dbReference type="SUPFAM" id="SSF56784">
    <property type="entry name" value="HAD-like"/>
    <property type="match status" value="1"/>
</dbReference>
<evidence type="ECO:0000256" key="1">
    <source>
        <dbReference type="ARBA" id="ARBA00000815"/>
    </source>
</evidence>
<dbReference type="SMART" id="SM00240">
    <property type="entry name" value="FHA"/>
    <property type="match status" value="1"/>
</dbReference>
<organism evidence="11 12">
    <name type="scientific">Wuchereria bancrofti</name>
    <dbReference type="NCBI Taxonomy" id="6293"/>
    <lineage>
        <taxon>Eukaryota</taxon>
        <taxon>Metazoa</taxon>
        <taxon>Ecdysozoa</taxon>
        <taxon>Nematoda</taxon>
        <taxon>Chromadorea</taxon>
        <taxon>Rhabditida</taxon>
        <taxon>Spirurina</taxon>
        <taxon>Spiruromorpha</taxon>
        <taxon>Filarioidea</taxon>
        <taxon>Onchocercidae</taxon>
        <taxon>Wuchereria</taxon>
    </lineage>
</organism>
<comment type="similarity">
    <text evidence="2">Belongs to the pyrimidine 5'-nucleotidase family.</text>
</comment>
<keyword evidence="7" id="KW-0460">Magnesium</keyword>
<dbReference type="PANTHER" id="PTHR13045">
    <property type="entry name" value="5'-NUCLEOTIDASE"/>
    <property type="match status" value="1"/>
</dbReference>
<proteinExistence type="inferred from homology"/>
<sequence>MAKSLLRLLLRNGEYLLFRWRNGKLVSMNFLCNVYCVDSKFRFYVFLFNIDFYMLIDVLLTSEKVRMRDSSAVEQKLNQIISADKDKLLVVSDFDYTLSRFHDPEGKSCLTTHGVFDSAAWTVSQELGMILERLKEKYLPIEFDPHITVAEKIPHMEDWWRSSHEHIIKTGFTKKMIQKFVSEAKLELKEGAEELMLMLRDHNVPLIIFSAGIGNVIDFFLRKELGRFPSNIHIVSNMMKYDENDVAVAFSEPLIHTFCKNSAVISRYGSLFSEISSRTCVLLMGDSLGDSKMDVGLECEQVALKIGFLNYNDETLLAKYLDGYDIVLLDDQTMHVPRLILNSIFETERDENFSACINCRLESKSKSHVSTEEESVAIFLASMSSDVTKDGKRTAGAVAPANSVTSTSTTAVLSNVGASGEGAVNAIVEYEIPLWAGRPPSGCHLDVVKGDQLIQKLMVDEKRAYFFGRNPKQCDFVVEHASCSRVHAVLIYHKFLQRFALVDMNSCHGTFVGKVRIEPKQPVFIDIASIFHFGASTRRYILRAKLDSANDDDEGNKDLLPEEHELENLTEYNTALNRRIPVIPISLEDARRKKRPQDIDPTVGRFRNLVATAIISTKRKSLDEGTEQRTKEGPTQKKILRPGRVDDYKNARYVQPMISSLSIVMNAAPDLELYAKSLPEPTSGHVGPFVQGTHRIHDDEDGDAPHKKKYAKESWPGRKSNQSRVLA</sequence>
<evidence type="ECO:0000256" key="4">
    <source>
        <dbReference type="ARBA" id="ARBA00022723"/>
    </source>
</evidence>
<dbReference type="NCBIfam" id="TIGR01544">
    <property type="entry name" value="HAD-SF-IE"/>
    <property type="match status" value="1"/>
</dbReference>
<dbReference type="InterPro" id="IPR023214">
    <property type="entry name" value="HAD_sf"/>
</dbReference>
<dbReference type="CDD" id="cd22674">
    <property type="entry name" value="FHA_PPP1R8"/>
    <property type="match status" value="1"/>
</dbReference>
<evidence type="ECO:0000256" key="2">
    <source>
        <dbReference type="ARBA" id="ARBA00008389"/>
    </source>
</evidence>
<evidence type="ECO:0000259" key="10">
    <source>
        <dbReference type="PROSITE" id="PS50006"/>
    </source>
</evidence>
<keyword evidence="4" id="KW-0479">Metal-binding</keyword>
<dbReference type="InterPro" id="IPR006434">
    <property type="entry name" value="Pyrimidine_nucleotidase_eu"/>
</dbReference>
<dbReference type="Proteomes" id="UP000270924">
    <property type="component" value="Unassembled WGS sequence"/>
</dbReference>
<dbReference type="FunFam" id="1.10.150.340:FF:000001">
    <property type="entry name" value="Cytosolic 5-nucleotidase 3-like"/>
    <property type="match status" value="1"/>
</dbReference>
<dbReference type="SFLD" id="SFLDS00003">
    <property type="entry name" value="Haloacid_Dehalogenase"/>
    <property type="match status" value="1"/>
</dbReference>
<dbReference type="SFLD" id="SFLDG01128">
    <property type="entry name" value="C1.4:_5'-Nucleotidase_Like"/>
    <property type="match status" value="1"/>
</dbReference>
<dbReference type="GO" id="GO:0005737">
    <property type="term" value="C:cytoplasm"/>
    <property type="evidence" value="ECO:0007669"/>
    <property type="project" value="InterPro"/>
</dbReference>
<dbReference type="OrthoDB" id="4096268at2759"/>
<dbReference type="SUPFAM" id="SSF49879">
    <property type="entry name" value="SMAD/FHA domain"/>
    <property type="match status" value="1"/>
</dbReference>
<dbReference type="GO" id="GO:0000166">
    <property type="term" value="F:nucleotide binding"/>
    <property type="evidence" value="ECO:0007669"/>
    <property type="project" value="UniProtKB-KW"/>
</dbReference>
<dbReference type="Pfam" id="PF05822">
    <property type="entry name" value="UMPH-1"/>
    <property type="match status" value="1"/>
</dbReference>
<evidence type="ECO:0000256" key="8">
    <source>
        <dbReference type="ARBA" id="ARBA00023080"/>
    </source>
</evidence>
<evidence type="ECO:0000256" key="3">
    <source>
        <dbReference type="ARBA" id="ARBA00012643"/>
    </source>
</evidence>
<dbReference type="FunFam" id="2.60.200.20:FF:000019">
    <property type="entry name" value="Nuclear inhibitor of protein phosphatase"/>
    <property type="match status" value="1"/>
</dbReference>
<comment type="catalytic activity">
    <reaction evidence="1">
        <text>a ribonucleoside 5'-phosphate + H2O = a ribonucleoside + phosphate</text>
        <dbReference type="Rhea" id="RHEA:12484"/>
        <dbReference type="ChEBI" id="CHEBI:15377"/>
        <dbReference type="ChEBI" id="CHEBI:18254"/>
        <dbReference type="ChEBI" id="CHEBI:43474"/>
        <dbReference type="ChEBI" id="CHEBI:58043"/>
        <dbReference type="EC" id="3.1.3.5"/>
    </reaction>
</comment>
<feature type="region of interest" description="Disordered" evidence="9">
    <location>
        <begin position="679"/>
        <end position="727"/>
    </location>
</feature>
<dbReference type="GO" id="GO:0008253">
    <property type="term" value="F:5'-nucleotidase activity"/>
    <property type="evidence" value="ECO:0007669"/>
    <property type="project" value="UniProtKB-EC"/>
</dbReference>
<accession>A0A3P7G899</accession>
<dbReference type="Pfam" id="PF00498">
    <property type="entry name" value="FHA"/>
    <property type="match status" value="1"/>
</dbReference>
<evidence type="ECO:0000256" key="6">
    <source>
        <dbReference type="ARBA" id="ARBA00022801"/>
    </source>
</evidence>
<keyword evidence="6" id="KW-0378">Hydrolase</keyword>
<gene>
    <name evidence="11" type="ORF">WBA_LOCUS10268</name>
</gene>
<name>A0A3P7G899_WUCBA</name>
<dbReference type="Gene3D" id="3.40.50.1000">
    <property type="entry name" value="HAD superfamily/HAD-like"/>
    <property type="match status" value="1"/>
</dbReference>
<dbReference type="InterPro" id="IPR036412">
    <property type="entry name" value="HAD-like_sf"/>
</dbReference>
<evidence type="ECO:0000256" key="7">
    <source>
        <dbReference type="ARBA" id="ARBA00022842"/>
    </source>
</evidence>
<dbReference type="AlphaFoldDB" id="A0A3P7G899"/>
<keyword evidence="8" id="KW-0546">Nucleotide metabolism</keyword>
<dbReference type="Gene3D" id="6.10.250.1290">
    <property type="match status" value="1"/>
</dbReference>
<reference evidence="11 12" key="1">
    <citation type="submission" date="2018-11" db="EMBL/GenBank/DDBJ databases">
        <authorList>
            <consortium name="Pathogen Informatics"/>
        </authorList>
    </citation>
    <scope>NUCLEOTIDE SEQUENCE [LARGE SCALE GENOMIC DNA]</scope>
</reference>
<keyword evidence="5" id="KW-0547">Nucleotide-binding</keyword>
<evidence type="ECO:0000313" key="12">
    <source>
        <dbReference type="Proteomes" id="UP000270924"/>
    </source>
</evidence>
<dbReference type="EMBL" id="UYWW01012157">
    <property type="protein sequence ID" value="VDM19018.1"/>
    <property type="molecule type" value="Genomic_DNA"/>
</dbReference>
<keyword evidence="12" id="KW-1185">Reference proteome</keyword>
<evidence type="ECO:0000256" key="5">
    <source>
        <dbReference type="ARBA" id="ARBA00022741"/>
    </source>
</evidence>
<evidence type="ECO:0000256" key="9">
    <source>
        <dbReference type="SAM" id="MobiDB-lite"/>
    </source>
</evidence>
<dbReference type="InterPro" id="IPR000253">
    <property type="entry name" value="FHA_dom"/>
</dbReference>
<evidence type="ECO:0000313" key="11">
    <source>
        <dbReference type="EMBL" id="VDM19018.1"/>
    </source>
</evidence>
<dbReference type="GO" id="GO:0000287">
    <property type="term" value="F:magnesium ion binding"/>
    <property type="evidence" value="ECO:0007669"/>
    <property type="project" value="InterPro"/>
</dbReference>